<keyword evidence="3" id="KW-1185">Reference proteome</keyword>
<dbReference type="Proteomes" id="UP000826195">
    <property type="component" value="Unassembled WGS sequence"/>
</dbReference>
<reference evidence="2 3" key="1">
    <citation type="journal article" date="2021" name="J. Hered.">
        <title>A chromosome-level genome assembly of the parasitoid wasp, Cotesia glomerata (Hymenoptera: Braconidae).</title>
        <authorList>
            <person name="Pinto B.J."/>
            <person name="Weis J.J."/>
            <person name="Gamble T."/>
            <person name="Ode P.J."/>
            <person name="Paul R."/>
            <person name="Zaspel J.M."/>
        </authorList>
    </citation>
    <scope>NUCLEOTIDE SEQUENCE [LARGE SCALE GENOMIC DNA]</scope>
    <source>
        <strain evidence="2">CgM1</strain>
    </source>
</reference>
<accession>A0AAV7ICI4</accession>
<protein>
    <submittedName>
        <fullName evidence="2">Uncharacterized protein</fullName>
    </submittedName>
</protein>
<gene>
    <name evidence="2" type="ORF">KQX54_004956</name>
</gene>
<organism evidence="2 3">
    <name type="scientific">Cotesia glomerata</name>
    <name type="common">Lepidopteran parasitic wasp</name>
    <name type="synonym">Apanteles glomeratus</name>
    <dbReference type="NCBI Taxonomy" id="32391"/>
    <lineage>
        <taxon>Eukaryota</taxon>
        <taxon>Metazoa</taxon>
        <taxon>Ecdysozoa</taxon>
        <taxon>Arthropoda</taxon>
        <taxon>Hexapoda</taxon>
        <taxon>Insecta</taxon>
        <taxon>Pterygota</taxon>
        <taxon>Neoptera</taxon>
        <taxon>Endopterygota</taxon>
        <taxon>Hymenoptera</taxon>
        <taxon>Apocrita</taxon>
        <taxon>Ichneumonoidea</taxon>
        <taxon>Braconidae</taxon>
        <taxon>Microgastrinae</taxon>
        <taxon>Cotesia</taxon>
    </lineage>
</organism>
<evidence type="ECO:0000256" key="1">
    <source>
        <dbReference type="SAM" id="MobiDB-lite"/>
    </source>
</evidence>
<name>A0AAV7ICI4_COTGL</name>
<evidence type="ECO:0000313" key="3">
    <source>
        <dbReference type="Proteomes" id="UP000826195"/>
    </source>
</evidence>
<sequence>MNEGEPEGGEDKRSCPPIGPCQDPNLRHAHNAARSIRTAQASVCLSLGVYYRVENAYEFIVVEKVTRGRGSAGRRKLLSLLGNSNTLGLKVCVQIQASWLFSLYLATVEERRVCSSIVERDGGGGEGGLGLLPGNYLASQRATENPLCCKAPSPYSLCLSTFHSAEV</sequence>
<comment type="caution">
    <text evidence="2">The sequence shown here is derived from an EMBL/GenBank/DDBJ whole genome shotgun (WGS) entry which is preliminary data.</text>
</comment>
<dbReference type="AlphaFoldDB" id="A0AAV7ICI4"/>
<proteinExistence type="predicted"/>
<dbReference type="EMBL" id="JAHXZJ010001864">
    <property type="protein sequence ID" value="KAH0548987.1"/>
    <property type="molecule type" value="Genomic_DNA"/>
</dbReference>
<evidence type="ECO:0000313" key="2">
    <source>
        <dbReference type="EMBL" id="KAH0548987.1"/>
    </source>
</evidence>
<feature type="region of interest" description="Disordered" evidence="1">
    <location>
        <begin position="1"/>
        <end position="20"/>
    </location>
</feature>